<feature type="domain" description="VanZ-like" evidence="2">
    <location>
        <begin position="46"/>
        <end position="160"/>
    </location>
</feature>
<keyword evidence="1" id="KW-1133">Transmembrane helix</keyword>
<feature type="transmembrane region" description="Helical" evidence="1">
    <location>
        <begin position="114"/>
        <end position="132"/>
    </location>
</feature>
<feature type="transmembrane region" description="Helical" evidence="1">
    <location>
        <begin position="182"/>
        <end position="200"/>
    </location>
</feature>
<accession>A0ABS3HM33</accession>
<keyword evidence="1" id="KW-0812">Transmembrane</keyword>
<feature type="transmembrane region" description="Helical" evidence="1">
    <location>
        <begin position="40"/>
        <end position="62"/>
    </location>
</feature>
<evidence type="ECO:0000256" key="1">
    <source>
        <dbReference type="SAM" id="Phobius"/>
    </source>
</evidence>
<dbReference type="EMBL" id="JAFLVR010000063">
    <property type="protein sequence ID" value="MBO0454504.1"/>
    <property type="molecule type" value="Genomic_DNA"/>
</dbReference>
<feature type="transmembrane region" description="Helical" evidence="1">
    <location>
        <begin position="82"/>
        <end position="107"/>
    </location>
</feature>
<gene>
    <name evidence="3" type="ORF">JZO85_19780</name>
</gene>
<dbReference type="Proteomes" id="UP000664495">
    <property type="component" value="Unassembled WGS sequence"/>
</dbReference>
<reference evidence="3 4" key="1">
    <citation type="submission" date="2021-03" db="EMBL/GenBank/DDBJ databases">
        <title>Enterococcal diversity collection.</title>
        <authorList>
            <person name="Gilmore M.S."/>
            <person name="Schwartzman J."/>
            <person name="Van Tyne D."/>
            <person name="Martin M."/>
            <person name="Earl A.M."/>
            <person name="Manson A.L."/>
            <person name="Straub T."/>
            <person name="Salamzade R."/>
            <person name="Saavedra J."/>
            <person name="Lebreton F."/>
            <person name="Prichula J."/>
            <person name="Schaufler K."/>
            <person name="Gaca A."/>
            <person name="Sgardioli B."/>
            <person name="Wagenaar J."/>
            <person name="Strong T."/>
        </authorList>
    </citation>
    <scope>NUCLEOTIDE SEQUENCE [LARGE SCALE GENOMIC DNA]</scope>
    <source>
        <strain evidence="3 4">MJM16</strain>
    </source>
</reference>
<dbReference type="InterPro" id="IPR053150">
    <property type="entry name" value="Teicoplanin_resist-assoc"/>
</dbReference>
<dbReference type="Pfam" id="PF04892">
    <property type="entry name" value="VanZ"/>
    <property type="match status" value="1"/>
</dbReference>
<proteinExistence type="predicted"/>
<dbReference type="PANTHER" id="PTHR36834">
    <property type="entry name" value="MEMBRANE PROTEIN-RELATED"/>
    <property type="match status" value="1"/>
</dbReference>
<protein>
    <submittedName>
        <fullName evidence="3">VanZ family protein</fullName>
    </submittedName>
</protein>
<keyword evidence="1" id="KW-0472">Membrane</keyword>
<dbReference type="PANTHER" id="PTHR36834:SF2">
    <property type="entry name" value="MEMBRANE PROTEIN"/>
    <property type="match status" value="1"/>
</dbReference>
<feature type="transmembrane region" description="Helical" evidence="1">
    <location>
        <begin position="6"/>
        <end position="28"/>
    </location>
</feature>
<name>A0ABS3HM33_9ENTE</name>
<sequence length="205" mass="24271">MMILDILFRLYLIACIFLPCLIYQAFILKRKEETIFISSMVWRWVFLLYLYLVINVTGVGTLEDILSYPDLTRPEEINLSSFQTGVGMLNVLNIIMFTPLGFLLPLIWKQCRRLGFVVLLGCEFSLMIEFLQLFNRRATDIDDLLMNTLGAFIGFFLWKLSKKIIHRAPKEIQVFPRQEPQIYLFLSLTGVFFLYHWRYFLRLVS</sequence>
<comment type="caution">
    <text evidence="3">The sequence shown here is derived from an EMBL/GenBank/DDBJ whole genome shotgun (WGS) entry which is preliminary data.</text>
</comment>
<evidence type="ECO:0000313" key="4">
    <source>
        <dbReference type="Proteomes" id="UP000664495"/>
    </source>
</evidence>
<keyword evidence="4" id="KW-1185">Reference proteome</keyword>
<dbReference type="InterPro" id="IPR006976">
    <property type="entry name" value="VanZ-like"/>
</dbReference>
<organism evidence="3 4">
    <name type="scientific">Candidatus Enterococcus murrayae</name>
    <dbReference type="NCBI Taxonomy" id="2815321"/>
    <lineage>
        <taxon>Bacteria</taxon>
        <taxon>Bacillati</taxon>
        <taxon>Bacillota</taxon>
        <taxon>Bacilli</taxon>
        <taxon>Lactobacillales</taxon>
        <taxon>Enterococcaceae</taxon>
        <taxon>Enterococcus</taxon>
    </lineage>
</organism>
<evidence type="ECO:0000313" key="3">
    <source>
        <dbReference type="EMBL" id="MBO0454504.1"/>
    </source>
</evidence>
<feature type="transmembrane region" description="Helical" evidence="1">
    <location>
        <begin position="144"/>
        <end position="161"/>
    </location>
</feature>
<evidence type="ECO:0000259" key="2">
    <source>
        <dbReference type="Pfam" id="PF04892"/>
    </source>
</evidence>